<dbReference type="Proteomes" id="UP000626109">
    <property type="component" value="Unassembled WGS sequence"/>
</dbReference>
<evidence type="ECO:0000313" key="1">
    <source>
        <dbReference type="EMBL" id="CAE8690700.1"/>
    </source>
</evidence>
<reference evidence="1" key="1">
    <citation type="submission" date="2021-02" db="EMBL/GenBank/DDBJ databases">
        <authorList>
            <person name="Dougan E. K."/>
            <person name="Rhodes N."/>
            <person name="Thang M."/>
            <person name="Chan C."/>
        </authorList>
    </citation>
    <scope>NUCLEOTIDE SEQUENCE</scope>
</reference>
<gene>
    <name evidence="1" type="ORF">PGLA2088_LOCUS27067</name>
</gene>
<accession>A0A813K0P3</accession>
<organism evidence="1 2">
    <name type="scientific">Polarella glacialis</name>
    <name type="common">Dinoflagellate</name>
    <dbReference type="NCBI Taxonomy" id="89957"/>
    <lineage>
        <taxon>Eukaryota</taxon>
        <taxon>Sar</taxon>
        <taxon>Alveolata</taxon>
        <taxon>Dinophyceae</taxon>
        <taxon>Suessiales</taxon>
        <taxon>Suessiaceae</taxon>
        <taxon>Polarella</taxon>
    </lineage>
</organism>
<name>A0A813K0P3_POLGL</name>
<evidence type="ECO:0000313" key="2">
    <source>
        <dbReference type="Proteomes" id="UP000626109"/>
    </source>
</evidence>
<dbReference type="AlphaFoldDB" id="A0A813K0P3"/>
<sequence>MGQQMVCCQQERCDSLHCDADFRADSIVVRTLDDEYEEADYHQRYSPLKLKIQHWGASPRSDTDELLFSDERRFQASSSSTMPIESLSYLPAKFEECSTIDTERSSERYSKIAVVHSARLRTQRRSDIWEGWISAASTGRPVVMLIAAVKEARSESLPVVRVPAMYHLDRGQNSLSILPTDRGELAVCNILLTAIQVICAATEYVLFAEQ</sequence>
<proteinExistence type="predicted"/>
<protein>
    <submittedName>
        <fullName evidence="1">Uncharacterized protein</fullName>
    </submittedName>
</protein>
<dbReference type="EMBL" id="CAJNNW010027310">
    <property type="protein sequence ID" value="CAE8690700.1"/>
    <property type="molecule type" value="Genomic_DNA"/>
</dbReference>
<comment type="caution">
    <text evidence="1">The sequence shown here is derived from an EMBL/GenBank/DDBJ whole genome shotgun (WGS) entry which is preliminary data.</text>
</comment>
<feature type="non-terminal residue" evidence="1">
    <location>
        <position position="1"/>
    </location>
</feature>